<reference evidence="1" key="2">
    <citation type="submission" date="2023-08" db="EMBL/GenBank/DDBJ databases">
        <authorList>
            <person name="Luo J."/>
        </authorList>
    </citation>
    <scope>NUCLEOTIDE SEQUENCE</scope>
    <source>
        <strain evidence="1">DSM 25064</strain>
    </source>
</reference>
<keyword evidence="2" id="KW-1185">Reference proteome</keyword>
<reference evidence="1" key="1">
    <citation type="journal article" date="2010" name="Int. J. Syst. Evol. Microbiol.">
        <title>Porticoccus litoralis gen. nov., sp. nov., a gammaproteobacterium isolated from the Yellow Sea.</title>
        <authorList>
            <person name="Oh H.M."/>
            <person name="Kim H."/>
            <person name="Kim K.M."/>
            <person name="Min G.S."/>
            <person name="Cho J.C."/>
        </authorList>
    </citation>
    <scope>NUCLEOTIDE SEQUENCE</scope>
    <source>
        <strain evidence="1">DSM 25064</strain>
    </source>
</reference>
<sequence>METNIVAKGLAIQIPDELDITYQTLPFYDDHEFCLARWFSESLQYVMAINKLPDGWLDAEKWMAGFQRDMRSLSKWGSCKEGKSEVFVSPAGLAISSLEMYYVIKGQVGEELQKGTLVRILRDFELAPLPVNIVYFGGRKANAKIRSFIDLAVERLRANPFIDH</sequence>
<dbReference type="RefSeq" id="WP_305171090.1">
    <property type="nucleotide sequence ID" value="NZ_JAUUUU010000007.1"/>
</dbReference>
<evidence type="ECO:0000313" key="1">
    <source>
        <dbReference type="EMBL" id="MDP1521425.1"/>
    </source>
</evidence>
<dbReference type="Proteomes" id="UP001178354">
    <property type="component" value="Unassembled WGS sequence"/>
</dbReference>
<gene>
    <name evidence="1" type="ORF">Q8A57_10635</name>
</gene>
<evidence type="ECO:0000313" key="2">
    <source>
        <dbReference type="Proteomes" id="UP001178354"/>
    </source>
</evidence>
<dbReference type="SUPFAM" id="SSF53850">
    <property type="entry name" value="Periplasmic binding protein-like II"/>
    <property type="match status" value="1"/>
</dbReference>
<name>A0AAW8B6D3_9GAMM</name>
<protein>
    <recommendedName>
        <fullName evidence="3">LysR substrate-binding domain-containing protein</fullName>
    </recommendedName>
</protein>
<organism evidence="1 2">
    <name type="scientific">Porticoccus litoralis</name>
    <dbReference type="NCBI Taxonomy" id="434086"/>
    <lineage>
        <taxon>Bacteria</taxon>
        <taxon>Pseudomonadati</taxon>
        <taxon>Pseudomonadota</taxon>
        <taxon>Gammaproteobacteria</taxon>
        <taxon>Cellvibrionales</taxon>
        <taxon>Porticoccaceae</taxon>
        <taxon>Porticoccus</taxon>
    </lineage>
</organism>
<evidence type="ECO:0008006" key="3">
    <source>
        <dbReference type="Google" id="ProtNLM"/>
    </source>
</evidence>
<dbReference type="EMBL" id="JAUUUU010000007">
    <property type="protein sequence ID" value="MDP1521425.1"/>
    <property type="molecule type" value="Genomic_DNA"/>
</dbReference>
<dbReference type="AlphaFoldDB" id="A0AAW8B6D3"/>
<accession>A0AAW8B6D3</accession>
<proteinExistence type="predicted"/>
<comment type="caution">
    <text evidence="1">The sequence shown here is derived from an EMBL/GenBank/DDBJ whole genome shotgun (WGS) entry which is preliminary data.</text>
</comment>
<dbReference type="Gene3D" id="3.40.190.290">
    <property type="match status" value="1"/>
</dbReference>